<feature type="domain" description="Aminoglycoside phosphotransferase" evidence="1">
    <location>
        <begin position="189"/>
        <end position="252"/>
    </location>
</feature>
<keyword evidence="3" id="KW-1185">Reference proteome</keyword>
<reference evidence="2 3" key="1">
    <citation type="journal article" date="2019" name="Nat. Med.">
        <title>A library of human gut bacterial isolates paired with longitudinal multiomics data enables mechanistic microbiome research.</title>
        <authorList>
            <person name="Poyet M."/>
            <person name="Groussin M."/>
            <person name="Gibbons S.M."/>
            <person name="Avila-Pacheco J."/>
            <person name="Jiang X."/>
            <person name="Kearney S.M."/>
            <person name="Perrotta A.R."/>
            <person name="Berdy B."/>
            <person name="Zhao S."/>
            <person name="Lieberman T.D."/>
            <person name="Swanson P.K."/>
            <person name="Smith M."/>
            <person name="Roesemann S."/>
            <person name="Alexander J.E."/>
            <person name="Rich S.A."/>
            <person name="Livny J."/>
            <person name="Vlamakis H."/>
            <person name="Clish C."/>
            <person name="Bullock K."/>
            <person name="Deik A."/>
            <person name="Scott J."/>
            <person name="Pierce K.A."/>
            <person name="Xavier R.J."/>
            <person name="Alm E.J."/>
        </authorList>
    </citation>
    <scope>NUCLEOTIDE SEQUENCE [LARGE SCALE GENOMIC DNA]</scope>
    <source>
        <strain evidence="2 3">BIOML-A1</strain>
    </source>
</reference>
<organism evidence="2 3">
    <name type="scientific">Mediterraneibacter faecis</name>
    <dbReference type="NCBI Taxonomy" id="592978"/>
    <lineage>
        <taxon>Bacteria</taxon>
        <taxon>Bacillati</taxon>
        <taxon>Bacillota</taxon>
        <taxon>Clostridia</taxon>
        <taxon>Lachnospirales</taxon>
        <taxon>Lachnospiraceae</taxon>
        <taxon>Mediterraneibacter</taxon>
    </lineage>
</organism>
<comment type="caution">
    <text evidence="2">The sequence shown here is derived from an EMBL/GenBank/DDBJ whole genome shotgun (WGS) entry which is preliminary data.</text>
</comment>
<sequence length="296" mass="34336">MQDSNIVSQVIKIENTNRKLATHFAICSGLHLRYLIDLDGGAKRLSENISTYSKKLSLLMQFINIIPFPILNRMKLGYFAKVELNKEVETCRQNVQKKHWNMIVGTYDEKQKIVLQCFNTSKNADFIKIGNAATEKEMNAEISFLQQKRVYSTFDIPQLLGSISRADGATFNIQITKEFVGDKVEPILTQEIVEIYKELSRDKKNGLEFSHGDFAPWNLKRNGDKYTLFDWEHCDYRMPGFDLMHYATIVQKVLNSKELSEAFDEGLKNIHQFLPGFSIEKEIFLKEFKKLRTQNN</sequence>
<dbReference type="RefSeq" id="WP_155203215.1">
    <property type="nucleotide sequence ID" value="NZ_WNAF01000001.1"/>
</dbReference>
<name>A0A844K9Y2_9FIRM</name>
<dbReference type="AlphaFoldDB" id="A0A844K9Y2"/>
<evidence type="ECO:0000313" key="3">
    <source>
        <dbReference type="Proteomes" id="UP000448177"/>
    </source>
</evidence>
<dbReference type="InterPro" id="IPR011009">
    <property type="entry name" value="Kinase-like_dom_sf"/>
</dbReference>
<proteinExistence type="predicted"/>
<evidence type="ECO:0000313" key="2">
    <source>
        <dbReference type="EMBL" id="MTR75422.1"/>
    </source>
</evidence>
<evidence type="ECO:0000259" key="1">
    <source>
        <dbReference type="Pfam" id="PF01636"/>
    </source>
</evidence>
<dbReference type="SUPFAM" id="SSF56112">
    <property type="entry name" value="Protein kinase-like (PK-like)"/>
    <property type="match status" value="1"/>
</dbReference>
<dbReference type="EMBL" id="WNAF01000001">
    <property type="protein sequence ID" value="MTR75422.1"/>
    <property type="molecule type" value="Genomic_DNA"/>
</dbReference>
<protein>
    <recommendedName>
        <fullName evidence="1">Aminoglycoside phosphotransferase domain-containing protein</fullName>
    </recommendedName>
</protein>
<gene>
    <name evidence="2" type="ORF">GMD21_01715</name>
</gene>
<dbReference type="InterPro" id="IPR002575">
    <property type="entry name" value="Aminoglycoside_PTrfase"/>
</dbReference>
<dbReference type="Pfam" id="PF01636">
    <property type="entry name" value="APH"/>
    <property type="match status" value="1"/>
</dbReference>
<dbReference type="Proteomes" id="UP000448177">
    <property type="component" value="Unassembled WGS sequence"/>
</dbReference>
<accession>A0A844K9Y2</accession>
<dbReference type="Gene3D" id="3.90.1200.10">
    <property type="match status" value="1"/>
</dbReference>